<dbReference type="PANTHER" id="PTHR30055:SF240">
    <property type="entry name" value="HTH-TYPE TRANSCRIPTIONAL REGULATOR ACRR"/>
    <property type="match status" value="1"/>
</dbReference>
<proteinExistence type="predicted"/>
<dbReference type="InterPro" id="IPR050109">
    <property type="entry name" value="HTH-type_TetR-like_transc_reg"/>
</dbReference>
<dbReference type="Pfam" id="PF00440">
    <property type="entry name" value="TetR_N"/>
    <property type="match status" value="1"/>
</dbReference>
<keyword evidence="7" id="KW-1185">Reference proteome</keyword>
<gene>
    <name evidence="6" type="ORF">JQS30_11165</name>
</gene>
<feature type="DNA-binding region" description="H-T-H motif" evidence="4">
    <location>
        <begin position="38"/>
        <end position="57"/>
    </location>
</feature>
<reference evidence="6" key="1">
    <citation type="submission" date="2021-02" db="EMBL/GenBank/DDBJ databases">
        <title>Natronoglycomyces albus gen. nov., sp. nov, a haloalkaliphilic actinobacterium from a soda solonchak soil.</title>
        <authorList>
            <person name="Sorokin D.Y."/>
            <person name="Khijniak T.V."/>
            <person name="Zakharycheva A.P."/>
            <person name="Boueva O.V."/>
            <person name="Ariskina E.V."/>
            <person name="Hahnke R.L."/>
            <person name="Bunk B."/>
            <person name="Sproer C."/>
            <person name="Schumann P."/>
            <person name="Evtushenko L.I."/>
            <person name="Kublanov I.V."/>
        </authorList>
    </citation>
    <scope>NUCLEOTIDE SEQUENCE</scope>
    <source>
        <strain evidence="6">DSM 106290</strain>
    </source>
</reference>
<dbReference type="GO" id="GO:0000976">
    <property type="term" value="F:transcription cis-regulatory region binding"/>
    <property type="evidence" value="ECO:0007669"/>
    <property type="project" value="TreeGrafter"/>
</dbReference>
<organism evidence="6 7">
    <name type="scientific">Natronoglycomyces albus</name>
    <dbReference type="NCBI Taxonomy" id="2811108"/>
    <lineage>
        <taxon>Bacteria</taxon>
        <taxon>Bacillati</taxon>
        <taxon>Actinomycetota</taxon>
        <taxon>Actinomycetes</taxon>
        <taxon>Glycomycetales</taxon>
        <taxon>Glycomycetaceae</taxon>
        <taxon>Natronoglycomyces</taxon>
    </lineage>
</organism>
<dbReference type="GO" id="GO:0003700">
    <property type="term" value="F:DNA-binding transcription factor activity"/>
    <property type="evidence" value="ECO:0007669"/>
    <property type="project" value="TreeGrafter"/>
</dbReference>
<keyword evidence="3" id="KW-0804">Transcription</keyword>
<evidence type="ECO:0000259" key="5">
    <source>
        <dbReference type="PROSITE" id="PS50977"/>
    </source>
</evidence>
<evidence type="ECO:0000313" key="6">
    <source>
        <dbReference type="EMBL" id="QSB04354.1"/>
    </source>
</evidence>
<feature type="domain" description="HTH tetR-type" evidence="5">
    <location>
        <begin position="15"/>
        <end position="75"/>
    </location>
</feature>
<dbReference type="PRINTS" id="PR00455">
    <property type="entry name" value="HTHTETR"/>
</dbReference>
<dbReference type="SUPFAM" id="SSF46689">
    <property type="entry name" value="Homeodomain-like"/>
    <property type="match status" value="1"/>
</dbReference>
<dbReference type="AlphaFoldDB" id="A0A895XG90"/>
<dbReference type="Proteomes" id="UP000662939">
    <property type="component" value="Chromosome"/>
</dbReference>
<dbReference type="Gene3D" id="1.10.357.10">
    <property type="entry name" value="Tetracycline Repressor, domain 2"/>
    <property type="match status" value="1"/>
</dbReference>
<dbReference type="PROSITE" id="PS50977">
    <property type="entry name" value="HTH_TETR_2"/>
    <property type="match status" value="1"/>
</dbReference>
<dbReference type="KEGG" id="nav:JQS30_11165"/>
<dbReference type="PANTHER" id="PTHR30055">
    <property type="entry name" value="HTH-TYPE TRANSCRIPTIONAL REGULATOR RUTR"/>
    <property type="match status" value="1"/>
</dbReference>
<dbReference type="RefSeq" id="WP_213170351.1">
    <property type="nucleotide sequence ID" value="NZ_CP070496.1"/>
</dbReference>
<sequence length="205" mass="22544">MGTENESRGRTFIEQARRAQIIAAATDTVAEIGYANASLSQIAARAKVSKSVISYHFEGKDELLKELVTQFFTDTWAYMEERILAEPTATGQVRAWVGSQLAYFGAHRNGFLAMADIVSNHREPDGSRPFAEASREEVDGMAEIIKAGVESGEFRVVDPHSVASIIILCAEGLLGGWAWGESFDLDAQTEVLLDFIDHALRKEHP</sequence>
<keyword evidence="2 4" id="KW-0238">DNA-binding</keyword>
<keyword evidence="1" id="KW-0805">Transcription regulation</keyword>
<evidence type="ECO:0000256" key="1">
    <source>
        <dbReference type="ARBA" id="ARBA00023015"/>
    </source>
</evidence>
<protein>
    <submittedName>
        <fullName evidence="6">TetR/AcrR family transcriptional regulator</fullName>
    </submittedName>
</protein>
<evidence type="ECO:0000256" key="3">
    <source>
        <dbReference type="ARBA" id="ARBA00023163"/>
    </source>
</evidence>
<dbReference type="EMBL" id="CP070496">
    <property type="protein sequence ID" value="QSB04354.1"/>
    <property type="molecule type" value="Genomic_DNA"/>
</dbReference>
<dbReference type="SUPFAM" id="SSF48498">
    <property type="entry name" value="Tetracyclin repressor-like, C-terminal domain"/>
    <property type="match status" value="1"/>
</dbReference>
<dbReference type="Gene3D" id="1.10.10.60">
    <property type="entry name" value="Homeodomain-like"/>
    <property type="match status" value="1"/>
</dbReference>
<accession>A0A895XG90</accession>
<evidence type="ECO:0000256" key="2">
    <source>
        <dbReference type="ARBA" id="ARBA00023125"/>
    </source>
</evidence>
<evidence type="ECO:0000313" key="7">
    <source>
        <dbReference type="Proteomes" id="UP000662939"/>
    </source>
</evidence>
<dbReference type="InterPro" id="IPR001647">
    <property type="entry name" value="HTH_TetR"/>
</dbReference>
<dbReference type="InterPro" id="IPR009057">
    <property type="entry name" value="Homeodomain-like_sf"/>
</dbReference>
<dbReference type="InterPro" id="IPR036271">
    <property type="entry name" value="Tet_transcr_reg_TetR-rel_C_sf"/>
</dbReference>
<evidence type="ECO:0000256" key="4">
    <source>
        <dbReference type="PROSITE-ProRule" id="PRU00335"/>
    </source>
</evidence>
<name>A0A895XG90_9ACTN</name>